<keyword evidence="5" id="KW-0272">Extracellular matrix</keyword>
<dbReference type="Gene3D" id="3.30.2460.20">
    <property type="match status" value="1"/>
</dbReference>
<evidence type="ECO:0000256" key="8">
    <source>
        <dbReference type="ARBA" id="ARBA00023288"/>
    </source>
</evidence>
<evidence type="ECO:0000256" key="5">
    <source>
        <dbReference type="ARBA" id="ARBA00022530"/>
    </source>
</evidence>
<name>E0VE46_PEDHC</name>
<gene>
    <name evidence="11" type="primary">8233955</name>
    <name evidence="10" type="ORF">Phum_PHUM128350</name>
</gene>
<dbReference type="EMBL" id="DS235088">
    <property type="protein sequence ID" value="EEB11652.1"/>
    <property type="molecule type" value="Genomic_DNA"/>
</dbReference>
<organism>
    <name type="scientific">Pediculus humanus subsp. corporis</name>
    <name type="common">Body louse</name>
    <dbReference type="NCBI Taxonomy" id="121224"/>
    <lineage>
        <taxon>Eukaryota</taxon>
        <taxon>Metazoa</taxon>
        <taxon>Ecdysozoa</taxon>
        <taxon>Arthropoda</taxon>
        <taxon>Hexapoda</taxon>
        <taxon>Insecta</taxon>
        <taxon>Pterygota</taxon>
        <taxon>Neoptera</taxon>
        <taxon>Paraneoptera</taxon>
        <taxon>Psocodea</taxon>
        <taxon>Troctomorpha</taxon>
        <taxon>Phthiraptera</taxon>
        <taxon>Anoplura</taxon>
        <taxon>Pediculidae</taxon>
        <taxon>Pediculus</taxon>
    </lineage>
</organism>
<evidence type="ECO:0000256" key="4">
    <source>
        <dbReference type="ARBA" id="ARBA00022525"/>
    </source>
</evidence>
<comment type="subcellular location">
    <subcellularLocation>
        <location evidence="1 9">Secreted</location>
        <location evidence="1 9">Extracellular space</location>
        <location evidence="1 9">Extracellular matrix</location>
    </subcellularLocation>
</comment>
<dbReference type="GeneID" id="8233955"/>
<dbReference type="SMART" id="SM00097">
    <property type="entry name" value="WNT1"/>
    <property type="match status" value="1"/>
</dbReference>
<reference evidence="10" key="2">
    <citation type="submission" date="2007-04" db="EMBL/GenBank/DDBJ databases">
        <title>The genome of the human body louse.</title>
        <authorList>
            <consortium name="The Human Body Louse Genome Consortium"/>
            <person name="Kirkness E."/>
            <person name="Walenz B."/>
            <person name="Hass B."/>
            <person name="Bruggner R."/>
            <person name="Strausberg R."/>
        </authorList>
    </citation>
    <scope>NUCLEOTIDE SEQUENCE</scope>
    <source>
        <strain evidence="10">USDA</strain>
    </source>
</reference>
<dbReference type="CDD" id="cd19340">
    <property type="entry name" value="Wnt_Wnt8"/>
    <property type="match status" value="1"/>
</dbReference>
<evidence type="ECO:0000256" key="3">
    <source>
        <dbReference type="ARBA" id="ARBA00022473"/>
    </source>
</evidence>
<dbReference type="VEuPathDB" id="VectorBase:PHUM128350"/>
<evidence type="ECO:0000313" key="12">
    <source>
        <dbReference type="Proteomes" id="UP000009046"/>
    </source>
</evidence>
<protein>
    <recommendedName>
        <fullName evidence="9">Protein Wnt</fullName>
    </recommendedName>
</protein>
<keyword evidence="4" id="KW-0964">Secreted</keyword>
<dbReference type="OMA" id="ITHMFAR"/>
<dbReference type="HOGENOM" id="CLU_033039_1_0_1"/>
<dbReference type="OrthoDB" id="5945655at2759"/>
<dbReference type="STRING" id="121224.E0VE46"/>
<dbReference type="InParanoid" id="E0VE46"/>
<evidence type="ECO:0000256" key="6">
    <source>
        <dbReference type="ARBA" id="ARBA00022687"/>
    </source>
</evidence>
<dbReference type="eggNOG" id="KOG3913">
    <property type="taxonomic scope" value="Eukaryota"/>
</dbReference>
<keyword evidence="12" id="KW-1185">Reference proteome</keyword>
<comment type="similarity">
    <text evidence="2 9">Belongs to the Wnt family.</text>
</comment>
<dbReference type="PANTHER" id="PTHR12027">
    <property type="entry name" value="WNT RELATED"/>
    <property type="match status" value="1"/>
</dbReference>
<sequence length="314" mass="35674">MKNALRENFMPSNFVMRENIGSGLKMAMEHCQRQFKWDPWNCPESSFLHGNKGWGSTREFAYVLAITSAAIDYVVTKNCSSGSVKGCGCDPNLNGSTDENFIWGGCSDFPQHGEDVSKKFLDDAETGMDAQTYTNLHNYAIGRHVVRTSMKKHCKCHGMSGSCTIQSCWMQMASFHDIATDLRNKYDHAVRFDFEVVKGKHGIGNSVSGNALSQQLFPFKSNVKNLLYVQKSPNYCRENHTMGWKGTKERICSRKKKGVSVPERKSCSNLCRRCGHDVRKKEKIIETHCNCTFEWCCEVKCFKCNETVIEYYCS</sequence>
<evidence type="ECO:0000313" key="11">
    <source>
        <dbReference type="EnsemblMetazoa" id="PHUM128350-PA"/>
    </source>
</evidence>
<dbReference type="GO" id="GO:0060070">
    <property type="term" value="P:canonical Wnt signaling pathway"/>
    <property type="evidence" value="ECO:0007669"/>
    <property type="project" value="TreeGrafter"/>
</dbReference>
<dbReference type="Pfam" id="PF00110">
    <property type="entry name" value="wnt"/>
    <property type="match status" value="1"/>
</dbReference>
<dbReference type="GO" id="GO:0005125">
    <property type="term" value="F:cytokine activity"/>
    <property type="evidence" value="ECO:0007669"/>
    <property type="project" value="TreeGrafter"/>
</dbReference>
<dbReference type="EMBL" id="AAZO01001499">
    <property type="status" value="NOT_ANNOTATED_CDS"/>
    <property type="molecule type" value="Genomic_DNA"/>
</dbReference>
<dbReference type="PRINTS" id="PR01349">
    <property type="entry name" value="WNTPROTEIN"/>
</dbReference>
<dbReference type="PROSITE" id="PS00246">
    <property type="entry name" value="WNT1"/>
    <property type="match status" value="1"/>
</dbReference>
<reference evidence="11" key="3">
    <citation type="submission" date="2020-05" db="UniProtKB">
        <authorList>
            <consortium name="EnsemblMetazoa"/>
        </authorList>
    </citation>
    <scope>IDENTIFICATION</scope>
    <source>
        <strain evidence="11">USDA</strain>
    </source>
</reference>
<evidence type="ECO:0000313" key="10">
    <source>
        <dbReference type="EMBL" id="EEB11652.1"/>
    </source>
</evidence>
<dbReference type="GO" id="GO:0005615">
    <property type="term" value="C:extracellular space"/>
    <property type="evidence" value="ECO:0007669"/>
    <property type="project" value="TreeGrafter"/>
</dbReference>
<dbReference type="CTD" id="8233955"/>
<proteinExistence type="inferred from homology"/>
<dbReference type="AlphaFoldDB" id="E0VE46"/>
<dbReference type="PANTHER" id="PTHR12027:SF81">
    <property type="entry name" value="WNT INHIBITOR OF DORSAL PROTEIN"/>
    <property type="match status" value="1"/>
</dbReference>
<dbReference type="EnsemblMetazoa" id="PHUM128350-RA">
    <property type="protein sequence ID" value="PHUM128350-PA"/>
    <property type="gene ID" value="PHUM128350"/>
</dbReference>
<evidence type="ECO:0000256" key="7">
    <source>
        <dbReference type="ARBA" id="ARBA00023157"/>
    </source>
</evidence>
<dbReference type="GO" id="GO:0005109">
    <property type="term" value="F:frizzled binding"/>
    <property type="evidence" value="ECO:0007669"/>
    <property type="project" value="TreeGrafter"/>
</dbReference>
<keyword evidence="6 9" id="KW-0879">Wnt signaling pathway</keyword>
<reference evidence="10" key="1">
    <citation type="submission" date="2007-04" db="EMBL/GenBank/DDBJ databases">
        <title>Annotation of Pediculus humanus corporis strain USDA.</title>
        <authorList>
            <person name="Kirkness E."/>
            <person name="Hannick L."/>
            <person name="Hass B."/>
            <person name="Bruggner R."/>
            <person name="Lawson D."/>
            <person name="Bidwell S."/>
            <person name="Joardar V."/>
            <person name="Caler E."/>
            <person name="Walenz B."/>
            <person name="Inman J."/>
            <person name="Schobel S."/>
            <person name="Galinsky K."/>
            <person name="Amedeo P."/>
            <person name="Strausberg R."/>
        </authorList>
    </citation>
    <scope>NUCLEOTIDE SEQUENCE</scope>
    <source>
        <strain evidence="10">USDA</strain>
    </source>
</reference>
<dbReference type="KEGG" id="phu:Phum_PHUM128350"/>
<dbReference type="InterPro" id="IPR043158">
    <property type="entry name" value="Wnt_C"/>
</dbReference>
<evidence type="ECO:0000256" key="9">
    <source>
        <dbReference type="RuleBase" id="RU003500"/>
    </source>
</evidence>
<dbReference type="GO" id="GO:0045165">
    <property type="term" value="P:cell fate commitment"/>
    <property type="evidence" value="ECO:0007669"/>
    <property type="project" value="TreeGrafter"/>
</dbReference>
<dbReference type="RefSeq" id="XP_002424390.1">
    <property type="nucleotide sequence ID" value="XM_002424345.1"/>
</dbReference>
<dbReference type="Proteomes" id="UP000009046">
    <property type="component" value="Unassembled WGS sequence"/>
</dbReference>
<evidence type="ECO:0000256" key="2">
    <source>
        <dbReference type="ARBA" id="ARBA00005683"/>
    </source>
</evidence>
<dbReference type="InterPro" id="IPR005817">
    <property type="entry name" value="Wnt"/>
</dbReference>
<comment type="function">
    <text evidence="9">Ligand for members of the frizzled family of seven transmembrane receptors.</text>
</comment>
<keyword evidence="8" id="KW-0449">Lipoprotein</keyword>
<dbReference type="InterPro" id="IPR018161">
    <property type="entry name" value="Wnt_CS"/>
</dbReference>
<keyword evidence="3 9" id="KW-0217">Developmental protein</keyword>
<evidence type="ECO:0000256" key="1">
    <source>
        <dbReference type="ARBA" id="ARBA00004498"/>
    </source>
</evidence>
<keyword evidence="7" id="KW-1015">Disulfide bond</keyword>
<accession>E0VE46</accession>
<dbReference type="GO" id="GO:0030182">
    <property type="term" value="P:neuron differentiation"/>
    <property type="evidence" value="ECO:0007669"/>
    <property type="project" value="TreeGrafter"/>
</dbReference>